<organism evidence="3 4">
    <name type="scientific">Streptomyces lonegramiae</name>
    <dbReference type="NCBI Taxonomy" id="3075524"/>
    <lineage>
        <taxon>Bacteria</taxon>
        <taxon>Bacillati</taxon>
        <taxon>Actinomycetota</taxon>
        <taxon>Actinomycetes</taxon>
        <taxon>Kitasatosporales</taxon>
        <taxon>Streptomycetaceae</taxon>
        <taxon>Streptomyces</taxon>
    </lineage>
</organism>
<feature type="domain" description="Trehalase-like N-terminal" evidence="2">
    <location>
        <begin position="5"/>
        <end position="58"/>
    </location>
</feature>
<dbReference type="EMBL" id="JAVRFD010000007">
    <property type="protein sequence ID" value="MDT0544356.1"/>
    <property type="molecule type" value="Genomic_DNA"/>
</dbReference>
<dbReference type="RefSeq" id="WP_311724798.1">
    <property type="nucleotide sequence ID" value="NZ_JAVRFD010000007.1"/>
</dbReference>
<dbReference type="InterPro" id="IPR045582">
    <property type="entry name" value="Trehalase-like_N"/>
</dbReference>
<protein>
    <submittedName>
        <fullName evidence="3">DUF5911 domain-containing protein</fullName>
    </submittedName>
</protein>
<evidence type="ECO:0000259" key="2">
    <source>
        <dbReference type="Pfam" id="PF19291"/>
    </source>
</evidence>
<feature type="region of interest" description="Disordered" evidence="1">
    <location>
        <begin position="83"/>
        <end position="102"/>
    </location>
</feature>
<accession>A0ABU2XEL6</accession>
<evidence type="ECO:0000313" key="4">
    <source>
        <dbReference type="Proteomes" id="UP001180754"/>
    </source>
</evidence>
<proteinExistence type="predicted"/>
<reference evidence="3" key="1">
    <citation type="submission" date="2024-05" db="EMBL/GenBank/DDBJ databases">
        <title>30 novel species of actinomycetes from the DSMZ collection.</title>
        <authorList>
            <person name="Nouioui I."/>
        </authorList>
    </citation>
    <scope>NUCLEOTIDE SEQUENCE</scope>
    <source>
        <strain evidence="3">DSM 41529</strain>
    </source>
</reference>
<gene>
    <name evidence="3" type="ORF">RND15_16835</name>
</gene>
<evidence type="ECO:0000256" key="1">
    <source>
        <dbReference type="SAM" id="MobiDB-lite"/>
    </source>
</evidence>
<comment type="caution">
    <text evidence="3">The sequence shown here is derived from an EMBL/GenBank/DDBJ whole genome shotgun (WGS) entry which is preliminary data.</text>
</comment>
<sequence length="102" mass="10688">MNRYPPIADHGMVGDLQTAALVSSEGSVDWWCTPRFDSPSVFASLLDSERGGYCRLAADLPGGDDGAGTTARARSVSCICPTPRSWSPGSWLPAASARSPTS</sequence>
<dbReference type="Proteomes" id="UP001180754">
    <property type="component" value="Unassembled WGS sequence"/>
</dbReference>
<name>A0ABU2XEL6_9ACTN</name>
<dbReference type="Pfam" id="PF19291">
    <property type="entry name" value="TREH_N"/>
    <property type="match status" value="1"/>
</dbReference>
<keyword evidence="4" id="KW-1185">Reference proteome</keyword>
<evidence type="ECO:0000313" key="3">
    <source>
        <dbReference type="EMBL" id="MDT0544356.1"/>
    </source>
</evidence>